<dbReference type="Proteomes" id="UP000195766">
    <property type="component" value="Unassembled WGS sequence"/>
</dbReference>
<dbReference type="AlphaFoldDB" id="A0A1R4F715"/>
<gene>
    <name evidence="1" type="ORF">FM111_03030</name>
</gene>
<dbReference type="EMBL" id="FUIE01000016">
    <property type="protein sequence ID" value="SJM51740.1"/>
    <property type="molecule type" value="Genomic_DNA"/>
</dbReference>
<proteinExistence type="predicted"/>
<name>A0A1R4F715_BREDI</name>
<sequence length="123" mass="13667">MTLHHIRLELAREADAPHGDPRDGYDLVMTLDQQSRLDAAALLAAPERTRVRRFRDGETLAVGQLSQGADGRWVLDFPGEESDAVGFRLESERFVPGEYVSLAEPGGPMRPYRVALVQPLDRA</sequence>
<protein>
    <submittedName>
        <fullName evidence="1">Uncharacterized protein</fullName>
    </submittedName>
</protein>
<evidence type="ECO:0000313" key="1">
    <source>
        <dbReference type="EMBL" id="SJM51740.1"/>
    </source>
</evidence>
<reference evidence="1 2" key="1">
    <citation type="submission" date="2017-02" db="EMBL/GenBank/DDBJ databases">
        <authorList>
            <person name="Peterson S.W."/>
        </authorList>
    </citation>
    <scope>NUCLEOTIDE SEQUENCE [LARGE SCALE GENOMIC DNA]</scope>
    <source>
        <strain evidence="1 2">3F5N</strain>
    </source>
</reference>
<evidence type="ECO:0000313" key="2">
    <source>
        <dbReference type="Proteomes" id="UP000195766"/>
    </source>
</evidence>
<accession>A0A1R4F715</accession>
<dbReference type="OrthoDB" id="9801741at2"/>
<dbReference type="RefSeq" id="WP_087139269.1">
    <property type="nucleotide sequence ID" value="NZ_FUIE01000016.1"/>
</dbReference>
<organism evidence="1 2">
    <name type="scientific">Brevundimonas diminuta 3F5N</name>
    <dbReference type="NCBI Taxonomy" id="1255603"/>
    <lineage>
        <taxon>Bacteria</taxon>
        <taxon>Pseudomonadati</taxon>
        <taxon>Pseudomonadota</taxon>
        <taxon>Alphaproteobacteria</taxon>
        <taxon>Caulobacterales</taxon>
        <taxon>Caulobacteraceae</taxon>
        <taxon>Brevundimonas</taxon>
    </lineage>
</organism>